<comment type="subcellular location">
    <subcellularLocation>
        <location evidence="1">Membrane</location>
        <topology evidence="1">Multi-pass membrane protein</topology>
    </subcellularLocation>
</comment>
<organism evidence="8 9">
    <name type="scientific">Streptomyces coryli</name>
    <dbReference type="NCBI Taxonomy" id="1128680"/>
    <lineage>
        <taxon>Bacteria</taxon>
        <taxon>Bacillati</taxon>
        <taxon>Actinomycetota</taxon>
        <taxon>Actinomycetes</taxon>
        <taxon>Kitasatosporales</taxon>
        <taxon>Streptomycetaceae</taxon>
        <taxon>Streptomyces</taxon>
    </lineage>
</organism>
<dbReference type="SUPFAM" id="SSF103481">
    <property type="entry name" value="Multidrug resistance efflux transporter EmrE"/>
    <property type="match status" value="2"/>
</dbReference>
<keyword evidence="5 6" id="KW-0472">Membrane</keyword>
<evidence type="ECO:0000313" key="9">
    <source>
        <dbReference type="Proteomes" id="UP000481583"/>
    </source>
</evidence>
<dbReference type="GO" id="GO:0016020">
    <property type="term" value="C:membrane"/>
    <property type="evidence" value="ECO:0007669"/>
    <property type="project" value="UniProtKB-SubCell"/>
</dbReference>
<keyword evidence="3 6" id="KW-0812">Transmembrane</keyword>
<keyword evidence="4 6" id="KW-1133">Transmembrane helix</keyword>
<reference evidence="8 9" key="1">
    <citation type="submission" date="2020-02" db="EMBL/GenBank/DDBJ databases">
        <title>Whole-genome analyses of novel actinobacteria.</title>
        <authorList>
            <person name="Sahin N."/>
        </authorList>
    </citation>
    <scope>NUCLEOTIDE SEQUENCE [LARGE SCALE GENOMIC DNA]</scope>
    <source>
        <strain evidence="8 9">A7024</strain>
    </source>
</reference>
<evidence type="ECO:0000256" key="2">
    <source>
        <dbReference type="ARBA" id="ARBA00007362"/>
    </source>
</evidence>
<feature type="transmembrane region" description="Helical" evidence="6">
    <location>
        <begin position="180"/>
        <end position="201"/>
    </location>
</feature>
<name>A0A6G4UBY1_9ACTN</name>
<dbReference type="PANTHER" id="PTHR32322:SF2">
    <property type="entry name" value="EAMA DOMAIN-CONTAINING PROTEIN"/>
    <property type="match status" value="1"/>
</dbReference>
<gene>
    <name evidence="8" type="ORF">G5C51_35525</name>
</gene>
<dbReference type="RefSeq" id="WP_165243884.1">
    <property type="nucleotide sequence ID" value="NZ_JAAKZV010000267.1"/>
</dbReference>
<protein>
    <submittedName>
        <fullName evidence="8">EamA family transporter</fullName>
    </submittedName>
</protein>
<accession>A0A6G4UBY1</accession>
<feature type="transmembrane region" description="Helical" evidence="6">
    <location>
        <begin position="96"/>
        <end position="117"/>
    </location>
</feature>
<evidence type="ECO:0000256" key="4">
    <source>
        <dbReference type="ARBA" id="ARBA00022989"/>
    </source>
</evidence>
<evidence type="ECO:0000256" key="6">
    <source>
        <dbReference type="SAM" id="Phobius"/>
    </source>
</evidence>
<feature type="transmembrane region" description="Helical" evidence="6">
    <location>
        <begin position="148"/>
        <end position="168"/>
    </location>
</feature>
<dbReference type="AlphaFoldDB" id="A0A6G4UBY1"/>
<feature type="domain" description="EamA" evidence="7">
    <location>
        <begin position="150"/>
        <end position="283"/>
    </location>
</feature>
<feature type="transmembrane region" description="Helical" evidence="6">
    <location>
        <begin position="213"/>
        <end position="231"/>
    </location>
</feature>
<feature type="transmembrane region" description="Helical" evidence="6">
    <location>
        <begin position="243"/>
        <end position="262"/>
    </location>
</feature>
<feature type="transmembrane region" description="Helical" evidence="6">
    <location>
        <begin position="70"/>
        <end position="90"/>
    </location>
</feature>
<evidence type="ECO:0000259" key="7">
    <source>
        <dbReference type="Pfam" id="PF00892"/>
    </source>
</evidence>
<feature type="domain" description="EamA" evidence="7">
    <location>
        <begin position="14"/>
        <end position="139"/>
    </location>
</feature>
<feature type="transmembrane region" description="Helical" evidence="6">
    <location>
        <begin position="38"/>
        <end position="58"/>
    </location>
</feature>
<dbReference type="InterPro" id="IPR000620">
    <property type="entry name" value="EamA_dom"/>
</dbReference>
<evidence type="ECO:0000256" key="3">
    <source>
        <dbReference type="ARBA" id="ARBA00022692"/>
    </source>
</evidence>
<comment type="caution">
    <text evidence="8">The sequence shown here is derived from an EMBL/GenBank/DDBJ whole genome shotgun (WGS) entry which is preliminary data.</text>
</comment>
<dbReference type="EMBL" id="JAAKZV010000267">
    <property type="protein sequence ID" value="NGN69186.1"/>
    <property type="molecule type" value="Genomic_DNA"/>
</dbReference>
<dbReference type="Proteomes" id="UP000481583">
    <property type="component" value="Unassembled WGS sequence"/>
</dbReference>
<sequence>MSNTIGTSRIGTVALTALAPLAFGSTFAVTTEFLPPDRPLFTAAMRALPIGLLLLAVVRVLPRGAWWGKAAVLGVLNIGAFFGLLFVGAYRLPGGIAAVLSAVGPLLAIGYAAVLLSERPNVRGVVAGLAGVFGVSLVVLRGDAALDAVGIAAGTGAVASMTLGVVLAKRWGRPEGVGALTFTSWQLVAGGLFLAPLALLVEGAPPAMDGAAIGGYAYLAIFTTAVPYFLWFRGMAQLPATSVAFLGLLSPVSAALIGWVALGQALAPVQIAGMAIALGSTVLGQLRPRTTGPTRLVAAGGTAVRREPIAT</sequence>
<evidence type="ECO:0000313" key="8">
    <source>
        <dbReference type="EMBL" id="NGN69186.1"/>
    </source>
</evidence>
<comment type="similarity">
    <text evidence="2">Belongs to the EamA transporter family.</text>
</comment>
<keyword evidence="9" id="KW-1185">Reference proteome</keyword>
<feature type="transmembrane region" description="Helical" evidence="6">
    <location>
        <begin position="124"/>
        <end position="142"/>
    </location>
</feature>
<evidence type="ECO:0000256" key="5">
    <source>
        <dbReference type="ARBA" id="ARBA00023136"/>
    </source>
</evidence>
<dbReference type="InterPro" id="IPR050638">
    <property type="entry name" value="AA-Vitamin_Transporters"/>
</dbReference>
<proteinExistence type="inferred from homology"/>
<dbReference type="InterPro" id="IPR037185">
    <property type="entry name" value="EmrE-like"/>
</dbReference>
<dbReference type="Pfam" id="PF00892">
    <property type="entry name" value="EamA"/>
    <property type="match status" value="2"/>
</dbReference>
<dbReference type="PANTHER" id="PTHR32322">
    <property type="entry name" value="INNER MEMBRANE TRANSPORTER"/>
    <property type="match status" value="1"/>
</dbReference>
<evidence type="ECO:0000256" key="1">
    <source>
        <dbReference type="ARBA" id="ARBA00004141"/>
    </source>
</evidence>